<dbReference type="PROSITE" id="PS51371">
    <property type="entry name" value="CBS"/>
    <property type="match status" value="1"/>
</dbReference>
<keyword evidence="8" id="KW-0129">CBS domain</keyword>
<keyword evidence="12" id="KW-1185">Reference proteome</keyword>
<accession>A0A919AUU5</accession>
<proteinExistence type="inferred from homology"/>
<dbReference type="Gene3D" id="1.25.60.10">
    <property type="entry name" value="MgtE N-terminal domain-like"/>
    <property type="match status" value="1"/>
</dbReference>
<name>A0A919AUU5_9PROT</name>
<dbReference type="InterPro" id="IPR038076">
    <property type="entry name" value="MgtE_N_sf"/>
</dbReference>
<keyword evidence="7 9" id="KW-0472">Membrane</keyword>
<dbReference type="InterPro" id="IPR000644">
    <property type="entry name" value="CBS_dom"/>
</dbReference>
<dbReference type="GO" id="GO:0046872">
    <property type="term" value="F:metal ion binding"/>
    <property type="evidence" value="ECO:0007669"/>
    <property type="project" value="UniProtKB-KW"/>
</dbReference>
<keyword evidence="3 9" id="KW-0813">Transport</keyword>
<dbReference type="Pfam" id="PF03448">
    <property type="entry name" value="MgtE_N"/>
    <property type="match status" value="1"/>
</dbReference>
<keyword evidence="4 9" id="KW-0812">Transmembrane</keyword>
<feature type="transmembrane region" description="Helical" evidence="9">
    <location>
        <begin position="446"/>
        <end position="473"/>
    </location>
</feature>
<evidence type="ECO:0000256" key="3">
    <source>
        <dbReference type="ARBA" id="ARBA00022448"/>
    </source>
</evidence>
<evidence type="ECO:0000256" key="5">
    <source>
        <dbReference type="ARBA" id="ARBA00022842"/>
    </source>
</evidence>
<reference evidence="11" key="2">
    <citation type="submission" date="2020-09" db="EMBL/GenBank/DDBJ databases">
        <authorList>
            <person name="Sun Q."/>
            <person name="Kim S."/>
        </authorList>
    </citation>
    <scope>NUCLEOTIDE SEQUENCE</scope>
    <source>
        <strain evidence="11">KCTC 42590</strain>
    </source>
</reference>
<dbReference type="InterPro" id="IPR006668">
    <property type="entry name" value="Mg_transptr_MgtE_intracell_dom"/>
</dbReference>
<dbReference type="Pfam" id="PF01769">
    <property type="entry name" value="MgtE"/>
    <property type="match status" value="1"/>
</dbReference>
<evidence type="ECO:0000313" key="12">
    <source>
        <dbReference type="Proteomes" id="UP000630923"/>
    </source>
</evidence>
<dbReference type="PANTHER" id="PTHR43773:SF1">
    <property type="entry name" value="MAGNESIUM TRANSPORTER MGTE"/>
    <property type="match status" value="1"/>
</dbReference>
<dbReference type="Pfam" id="PF00571">
    <property type="entry name" value="CBS"/>
    <property type="match status" value="2"/>
</dbReference>
<evidence type="ECO:0000256" key="4">
    <source>
        <dbReference type="ARBA" id="ARBA00022692"/>
    </source>
</evidence>
<evidence type="ECO:0000256" key="2">
    <source>
        <dbReference type="ARBA" id="ARBA00009749"/>
    </source>
</evidence>
<dbReference type="InterPro" id="IPR006669">
    <property type="entry name" value="MgtE_transporter"/>
</dbReference>
<protein>
    <recommendedName>
        <fullName evidence="9">Magnesium transporter MgtE</fullName>
    </recommendedName>
</protein>
<comment type="similarity">
    <text evidence="2 9">Belongs to the SLC41A transporter family.</text>
</comment>
<feature type="transmembrane region" description="Helical" evidence="9">
    <location>
        <begin position="413"/>
        <end position="434"/>
    </location>
</feature>
<dbReference type="SUPFAM" id="SSF158791">
    <property type="entry name" value="MgtE N-terminal domain-like"/>
    <property type="match status" value="1"/>
</dbReference>
<keyword evidence="9" id="KW-0479">Metal-binding</keyword>
<dbReference type="SMART" id="SM00924">
    <property type="entry name" value="MgtE_N"/>
    <property type="match status" value="1"/>
</dbReference>
<reference evidence="11" key="1">
    <citation type="journal article" date="2014" name="Int. J. Syst. Evol. Microbiol.">
        <title>Complete genome sequence of Corynebacterium casei LMG S-19264T (=DSM 44701T), isolated from a smear-ripened cheese.</title>
        <authorList>
            <consortium name="US DOE Joint Genome Institute (JGI-PGF)"/>
            <person name="Walter F."/>
            <person name="Albersmeier A."/>
            <person name="Kalinowski J."/>
            <person name="Ruckert C."/>
        </authorList>
    </citation>
    <scope>NUCLEOTIDE SEQUENCE</scope>
    <source>
        <strain evidence="11">KCTC 42590</strain>
    </source>
</reference>
<keyword evidence="9" id="KW-1003">Cell membrane</keyword>
<evidence type="ECO:0000256" key="8">
    <source>
        <dbReference type="PROSITE-ProRule" id="PRU00703"/>
    </source>
</evidence>
<evidence type="ECO:0000313" key="11">
    <source>
        <dbReference type="EMBL" id="GHF24685.1"/>
    </source>
</evidence>
<feature type="transmembrane region" description="Helical" evidence="9">
    <location>
        <begin position="337"/>
        <end position="364"/>
    </location>
</feature>
<dbReference type="EMBL" id="BNCI01000002">
    <property type="protein sequence ID" value="GHF24685.1"/>
    <property type="molecule type" value="Genomic_DNA"/>
</dbReference>
<organism evidence="11 12">
    <name type="scientific">Kordiimonas sediminis</name>
    <dbReference type="NCBI Taxonomy" id="1735581"/>
    <lineage>
        <taxon>Bacteria</taxon>
        <taxon>Pseudomonadati</taxon>
        <taxon>Pseudomonadota</taxon>
        <taxon>Alphaproteobacteria</taxon>
        <taxon>Kordiimonadales</taxon>
        <taxon>Kordiimonadaceae</taxon>
        <taxon>Kordiimonas</taxon>
    </lineage>
</organism>
<dbReference type="SUPFAM" id="SSF161093">
    <property type="entry name" value="MgtE membrane domain-like"/>
    <property type="match status" value="1"/>
</dbReference>
<evidence type="ECO:0000256" key="9">
    <source>
        <dbReference type="RuleBase" id="RU362011"/>
    </source>
</evidence>
<dbReference type="InterPro" id="IPR046342">
    <property type="entry name" value="CBS_dom_sf"/>
</dbReference>
<dbReference type="SUPFAM" id="SSF54631">
    <property type="entry name" value="CBS-domain pair"/>
    <property type="match status" value="1"/>
</dbReference>
<dbReference type="PANTHER" id="PTHR43773">
    <property type="entry name" value="MAGNESIUM TRANSPORTER MGTE"/>
    <property type="match status" value="1"/>
</dbReference>
<dbReference type="CDD" id="cd04606">
    <property type="entry name" value="CBS_pair_Mg_transporter"/>
    <property type="match status" value="1"/>
</dbReference>
<dbReference type="InterPro" id="IPR036739">
    <property type="entry name" value="SLC41_membr_dom_sf"/>
</dbReference>
<evidence type="ECO:0000256" key="7">
    <source>
        <dbReference type="ARBA" id="ARBA00023136"/>
    </source>
</evidence>
<feature type="transmembrane region" description="Helical" evidence="9">
    <location>
        <begin position="385"/>
        <end position="407"/>
    </location>
</feature>
<dbReference type="Gene3D" id="3.10.580.10">
    <property type="entry name" value="CBS-domain"/>
    <property type="match status" value="1"/>
</dbReference>
<gene>
    <name evidence="11" type="ORF">GCM10017044_19210</name>
</gene>
<keyword evidence="6 9" id="KW-1133">Transmembrane helix</keyword>
<evidence type="ECO:0000256" key="1">
    <source>
        <dbReference type="ARBA" id="ARBA00004141"/>
    </source>
</evidence>
<dbReference type="GO" id="GO:0015095">
    <property type="term" value="F:magnesium ion transmembrane transporter activity"/>
    <property type="evidence" value="ECO:0007669"/>
    <property type="project" value="UniProtKB-UniRule"/>
</dbReference>
<sequence length="474" mass="51717">MTEKNPEIDEIEEGTVEEAENILPTSDVHHSREFMDTLSEALEEQDESRVLELFEDMHAADIADLLEFLPSKNRRTLVSLLGDKLPPELFIEVEGEAQFDLYEAVSNEQIADAVTELDTDDAVYVIEELDAEDRAEVLRALTVDDRAAIEENLSYPDESAGRMMQRDLVALPEFWTVGQAIDFLRSEDESIPSDFYDIFVVDPGHKPVGSVPLSRIMRSARNISLGEIKDDDLHLVDVAMDKEEVAYRFTKYHLISAAVIDAAGRVVGVITVDDVIEVIEDEAEEDLLALAGVSSDLGVNEGLTDIIKNRFLWLFVNLGTAVMASIVIGLFEGTIEQMVALAVLMPIIASMGGNAATQTMTVAVRAIATKELTSLNAMRVLNREVIIATVNGAALAVIAGTISWLWYDNITLGLVFAFALVFNMIVAGACGLLTPLTLNRFGIDPAIASSVFVTTVTDVVGFFVFLGVAAAVLL</sequence>
<dbReference type="InterPro" id="IPR006667">
    <property type="entry name" value="SLC41_membr_dom"/>
</dbReference>
<dbReference type="GO" id="GO:0005886">
    <property type="term" value="C:plasma membrane"/>
    <property type="evidence" value="ECO:0007669"/>
    <property type="project" value="UniProtKB-SubCell"/>
</dbReference>
<comment type="subcellular location">
    <subcellularLocation>
        <location evidence="9">Cell membrane</location>
        <topology evidence="9">Multi-pass membrane protein</topology>
    </subcellularLocation>
    <subcellularLocation>
        <location evidence="1">Membrane</location>
        <topology evidence="1">Multi-pass membrane protein</topology>
    </subcellularLocation>
</comment>
<evidence type="ECO:0000256" key="6">
    <source>
        <dbReference type="ARBA" id="ARBA00022989"/>
    </source>
</evidence>
<feature type="domain" description="CBS" evidence="10">
    <location>
        <begin position="228"/>
        <end position="285"/>
    </location>
</feature>
<comment type="subunit">
    <text evidence="9">Homodimer.</text>
</comment>
<feature type="transmembrane region" description="Helical" evidence="9">
    <location>
        <begin position="311"/>
        <end position="331"/>
    </location>
</feature>
<dbReference type="Proteomes" id="UP000630923">
    <property type="component" value="Unassembled WGS sequence"/>
</dbReference>
<keyword evidence="5 9" id="KW-0460">Magnesium</keyword>
<comment type="caution">
    <text evidence="11">The sequence shown here is derived from an EMBL/GenBank/DDBJ whole genome shotgun (WGS) entry which is preliminary data.</text>
</comment>
<dbReference type="RefSeq" id="WP_191252371.1">
    <property type="nucleotide sequence ID" value="NZ_BNCI01000002.1"/>
</dbReference>
<comment type="function">
    <text evidence="9">Acts as a magnesium transporter.</text>
</comment>
<dbReference type="Gene3D" id="1.10.357.20">
    <property type="entry name" value="SLC41 divalent cation transporters, integral membrane domain"/>
    <property type="match status" value="1"/>
</dbReference>
<dbReference type="NCBIfam" id="TIGR00400">
    <property type="entry name" value="mgtE"/>
    <property type="match status" value="1"/>
</dbReference>
<dbReference type="AlphaFoldDB" id="A0A919AUU5"/>
<evidence type="ECO:0000259" key="10">
    <source>
        <dbReference type="PROSITE" id="PS51371"/>
    </source>
</evidence>